<keyword evidence="2" id="KW-1185">Reference proteome</keyword>
<name>A0A9Q1GX15_9CARY</name>
<organism evidence="1 2">
    <name type="scientific">Carnegiea gigantea</name>
    <dbReference type="NCBI Taxonomy" id="171969"/>
    <lineage>
        <taxon>Eukaryota</taxon>
        <taxon>Viridiplantae</taxon>
        <taxon>Streptophyta</taxon>
        <taxon>Embryophyta</taxon>
        <taxon>Tracheophyta</taxon>
        <taxon>Spermatophyta</taxon>
        <taxon>Magnoliopsida</taxon>
        <taxon>eudicotyledons</taxon>
        <taxon>Gunneridae</taxon>
        <taxon>Pentapetalae</taxon>
        <taxon>Caryophyllales</taxon>
        <taxon>Cactineae</taxon>
        <taxon>Cactaceae</taxon>
        <taxon>Cactoideae</taxon>
        <taxon>Echinocereeae</taxon>
        <taxon>Carnegiea</taxon>
    </lineage>
</organism>
<comment type="caution">
    <text evidence="1">The sequence shown here is derived from an EMBL/GenBank/DDBJ whole genome shotgun (WGS) entry which is preliminary data.</text>
</comment>
<proteinExistence type="predicted"/>
<gene>
    <name evidence="1" type="ORF">Cgig2_018985</name>
</gene>
<dbReference type="Proteomes" id="UP001153076">
    <property type="component" value="Unassembled WGS sequence"/>
</dbReference>
<dbReference type="OrthoDB" id="1752268at2759"/>
<reference evidence="1" key="1">
    <citation type="submission" date="2022-04" db="EMBL/GenBank/DDBJ databases">
        <title>Carnegiea gigantea Genome sequencing and assembly v2.</title>
        <authorList>
            <person name="Copetti D."/>
            <person name="Sanderson M.J."/>
            <person name="Burquez A."/>
            <person name="Wojciechowski M.F."/>
        </authorList>
    </citation>
    <scope>NUCLEOTIDE SEQUENCE</scope>
    <source>
        <strain evidence="1">SGP5-SGP5p</strain>
        <tissue evidence="1">Aerial part</tissue>
    </source>
</reference>
<evidence type="ECO:0000313" key="2">
    <source>
        <dbReference type="Proteomes" id="UP001153076"/>
    </source>
</evidence>
<protein>
    <submittedName>
        <fullName evidence="1">Uncharacterized protein</fullName>
    </submittedName>
</protein>
<accession>A0A9Q1GX15</accession>
<dbReference type="AlphaFoldDB" id="A0A9Q1GX15"/>
<evidence type="ECO:0000313" key="1">
    <source>
        <dbReference type="EMBL" id="KAJ8426675.1"/>
    </source>
</evidence>
<dbReference type="EMBL" id="JAKOGI010001255">
    <property type="protein sequence ID" value="KAJ8426675.1"/>
    <property type="molecule type" value="Genomic_DNA"/>
</dbReference>
<sequence>MERRPTNGTWWLSSSEFHVELDGSPLSSIICHPKAWNRCHQGEVNTLRGGDAKRVIEAKEALQKPHNSIASSQSITTPYASNSKEAGWYKEKEESSHLHYLEFESCSKRVPWSARSTGKTLIGTAYPPIETLMEFRNKNNYCEYREDYEHTTFECRELRKALHQLAD</sequence>